<name>A0A1T4QGN9_9HYPH</name>
<dbReference type="EMBL" id="FUWJ01000003">
    <property type="protein sequence ID" value="SKA02661.1"/>
    <property type="molecule type" value="Genomic_DNA"/>
</dbReference>
<dbReference type="STRING" id="225324.SAMN02745126_03203"/>
<keyword evidence="10" id="KW-1185">Reference proteome</keyword>
<evidence type="ECO:0000256" key="4">
    <source>
        <dbReference type="ARBA" id="ARBA00022692"/>
    </source>
</evidence>
<dbReference type="SUPFAM" id="SSF103473">
    <property type="entry name" value="MFS general substrate transporter"/>
    <property type="match status" value="1"/>
</dbReference>
<keyword evidence="4 7" id="KW-0812">Transmembrane</keyword>
<dbReference type="CDD" id="cd17316">
    <property type="entry name" value="MFS_SV2_like"/>
    <property type="match status" value="1"/>
</dbReference>
<gene>
    <name evidence="9" type="ORF">SAMN02745126_03203</name>
</gene>
<feature type="transmembrane region" description="Helical" evidence="7">
    <location>
        <begin position="24"/>
        <end position="47"/>
    </location>
</feature>
<feature type="transmembrane region" description="Helical" evidence="7">
    <location>
        <begin position="427"/>
        <end position="446"/>
    </location>
</feature>
<dbReference type="InterPro" id="IPR020846">
    <property type="entry name" value="MFS_dom"/>
</dbReference>
<dbReference type="GO" id="GO:0022857">
    <property type="term" value="F:transmembrane transporter activity"/>
    <property type="evidence" value="ECO:0007669"/>
    <property type="project" value="InterPro"/>
</dbReference>
<protein>
    <submittedName>
        <fullName evidence="9">MFS transporter, putative metabolite:H+ symporter</fullName>
    </submittedName>
</protein>
<reference evidence="10" key="1">
    <citation type="submission" date="2017-02" db="EMBL/GenBank/DDBJ databases">
        <authorList>
            <person name="Varghese N."/>
            <person name="Submissions S."/>
        </authorList>
    </citation>
    <scope>NUCLEOTIDE SEQUENCE [LARGE SCALE GENOMIC DNA]</scope>
    <source>
        <strain evidence="10">ATCC 27094</strain>
    </source>
</reference>
<feature type="transmembrane region" description="Helical" evidence="7">
    <location>
        <begin position="311"/>
        <end position="331"/>
    </location>
</feature>
<dbReference type="InterPro" id="IPR036259">
    <property type="entry name" value="MFS_trans_sf"/>
</dbReference>
<feature type="transmembrane region" description="Helical" evidence="7">
    <location>
        <begin position="156"/>
        <end position="179"/>
    </location>
</feature>
<evidence type="ECO:0000256" key="7">
    <source>
        <dbReference type="SAM" id="Phobius"/>
    </source>
</evidence>
<evidence type="ECO:0000313" key="10">
    <source>
        <dbReference type="Proteomes" id="UP000190092"/>
    </source>
</evidence>
<evidence type="ECO:0000313" key="9">
    <source>
        <dbReference type="EMBL" id="SKA02661.1"/>
    </source>
</evidence>
<dbReference type="PANTHER" id="PTHR23511">
    <property type="entry name" value="SYNAPTIC VESICLE GLYCOPROTEIN 2"/>
    <property type="match status" value="1"/>
</dbReference>
<keyword evidence="6 7" id="KW-0472">Membrane</keyword>
<feature type="transmembrane region" description="Helical" evidence="7">
    <location>
        <begin position="400"/>
        <end position="421"/>
    </location>
</feature>
<evidence type="ECO:0000256" key="1">
    <source>
        <dbReference type="ARBA" id="ARBA00004141"/>
    </source>
</evidence>
<dbReference type="GO" id="GO:0016020">
    <property type="term" value="C:membrane"/>
    <property type="evidence" value="ECO:0007669"/>
    <property type="project" value="UniProtKB-SubCell"/>
</dbReference>
<evidence type="ECO:0000256" key="2">
    <source>
        <dbReference type="ARBA" id="ARBA00010992"/>
    </source>
</evidence>
<evidence type="ECO:0000259" key="8">
    <source>
        <dbReference type="PROSITE" id="PS50850"/>
    </source>
</evidence>
<feature type="domain" description="Major facilitator superfamily (MFS) profile" evidence="8">
    <location>
        <begin position="24"/>
        <end position="451"/>
    </location>
</feature>
<organism evidence="9 10">
    <name type="scientific">Enhydrobacter aerosaccus</name>
    <dbReference type="NCBI Taxonomy" id="225324"/>
    <lineage>
        <taxon>Bacteria</taxon>
        <taxon>Pseudomonadati</taxon>
        <taxon>Pseudomonadota</taxon>
        <taxon>Alphaproteobacteria</taxon>
        <taxon>Hyphomicrobiales</taxon>
        <taxon>Enhydrobacter</taxon>
    </lineage>
</organism>
<comment type="subcellular location">
    <subcellularLocation>
        <location evidence="1">Membrane</location>
        <topology evidence="1">Multi-pass membrane protein</topology>
    </subcellularLocation>
</comment>
<feature type="transmembrane region" description="Helical" evidence="7">
    <location>
        <begin position="270"/>
        <end position="291"/>
    </location>
</feature>
<evidence type="ECO:0000256" key="5">
    <source>
        <dbReference type="ARBA" id="ARBA00022989"/>
    </source>
</evidence>
<keyword evidence="3" id="KW-0813">Transport</keyword>
<feature type="transmembrane region" description="Helical" evidence="7">
    <location>
        <begin position="360"/>
        <end position="379"/>
    </location>
</feature>
<evidence type="ECO:0000256" key="3">
    <source>
        <dbReference type="ARBA" id="ARBA00022448"/>
    </source>
</evidence>
<dbReference type="Proteomes" id="UP000190092">
    <property type="component" value="Unassembled WGS sequence"/>
</dbReference>
<evidence type="ECO:0000256" key="6">
    <source>
        <dbReference type="ARBA" id="ARBA00023136"/>
    </source>
</evidence>
<dbReference type="InterPro" id="IPR005828">
    <property type="entry name" value="MFS_sugar_transport-like"/>
</dbReference>
<dbReference type="AlphaFoldDB" id="A0A1T4QGN9"/>
<sequence>MTSASTTIAARLDRLPKSRYIRRLIVLISLGACFELYDLFFTAYIALGLFKSGIFTPTTKALFGMEGFASFIAALFGGLFVGTILFSRLSDHFGRRSIFTFSLLWYSTCTLIMAFQDTAMSIDIWRFIASIGIGVELVNIDAYVSELVPQEGRGRAFAFSQSISFIAVPVVALIATFLVPTSIFGIDGWRWVVAIGSIGAVFIWIIRLGLPESPRWLAQRGRTAEAEAIMADMERRVREETCRELPPPRVLPNEVEEKQGAWIEMWQGPYLGRTVMMIAYNLLQTIGYYGFATWVPTLLISEGITVTKSLQYTFIIALANPIGPLLGMLVADKVERKWQVACSALAIAAFGLIFSQQTGAAGIIVMGILVTLANNWLSFSFHAYQAELYPTRIRAQAVGFVYSWSRFSTIFTGFIIAAVLARYGVTGVFVFIAVAMVLVFGIVGTWGPRTNGRRLEAIAR</sequence>
<proteinExistence type="inferred from homology"/>
<accession>A0A1T4QGN9</accession>
<dbReference type="Pfam" id="PF00083">
    <property type="entry name" value="Sugar_tr"/>
    <property type="match status" value="1"/>
</dbReference>
<feature type="transmembrane region" description="Helical" evidence="7">
    <location>
        <begin position="338"/>
        <end position="354"/>
    </location>
</feature>
<dbReference type="RefSeq" id="WP_218191094.1">
    <property type="nucleotide sequence ID" value="NZ_FUWJ01000003.1"/>
</dbReference>
<feature type="transmembrane region" description="Helical" evidence="7">
    <location>
        <begin position="67"/>
        <end position="86"/>
    </location>
</feature>
<dbReference type="PROSITE" id="PS50850">
    <property type="entry name" value="MFS"/>
    <property type="match status" value="1"/>
</dbReference>
<feature type="transmembrane region" description="Helical" evidence="7">
    <location>
        <begin position="191"/>
        <end position="210"/>
    </location>
</feature>
<comment type="similarity">
    <text evidence="2">Belongs to the major facilitator superfamily. Sugar transporter (TC 2.A.1.1) family.</text>
</comment>
<dbReference type="PANTHER" id="PTHR23511:SF34">
    <property type="entry name" value="SYNAPTIC VESICLE GLYCOPROTEIN 2"/>
    <property type="match status" value="1"/>
</dbReference>
<dbReference type="Gene3D" id="1.20.1250.20">
    <property type="entry name" value="MFS general substrate transporter like domains"/>
    <property type="match status" value="1"/>
</dbReference>
<keyword evidence="5 7" id="KW-1133">Transmembrane helix</keyword>